<keyword evidence="9" id="KW-1185">Reference proteome</keyword>
<name>A0ABS4KHR8_9FIRM</name>
<evidence type="ECO:0000259" key="7">
    <source>
        <dbReference type="SMART" id="SM00859"/>
    </source>
</evidence>
<dbReference type="PANTHER" id="PTHR32338">
    <property type="entry name" value="N-ACETYL-GAMMA-GLUTAMYL-PHOSPHATE REDUCTASE, CHLOROPLASTIC-RELATED-RELATED"/>
    <property type="match status" value="1"/>
</dbReference>
<organism evidence="8 9">
    <name type="scientific">Acetoanaerobium pronyense</name>
    <dbReference type="NCBI Taxonomy" id="1482736"/>
    <lineage>
        <taxon>Bacteria</taxon>
        <taxon>Bacillati</taxon>
        <taxon>Bacillota</taxon>
        <taxon>Clostridia</taxon>
        <taxon>Peptostreptococcales</taxon>
        <taxon>Filifactoraceae</taxon>
        <taxon>Acetoanaerobium</taxon>
    </lineage>
</organism>
<dbReference type="InterPro" id="IPR000534">
    <property type="entry name" value="Semialdehyde_DH_NAD-bd"/>
</dbReference>
<dbReference type="PROSITE" id="PS01224">
    <property type="entry name" value="ARGC"/>
    <property type="match status" value="1"/>
</dbReference>
<comment type="subcellular location">
    <subcellularLocation>
        <location evidence="5">Cytoplasm</location>
    </subcellularLocation>
</comment>
<evidence type="ECO:0000256" key="1">
    <source>
        <dbReference type="ARBA" id="ARBA00022571"/>
    </source>
</evidence>
<evidence type="ECO:0000313" key="8">
    <source>
        <dbReference type="EMBL" id="MBP2027329.1"/>
    </source>
</evidence>
<dbReference type="HAMAP" id="MF_00150">
    <property type="entry name" value="ArgC_type1"/>
    <property type="match status" value="1"/>
</dbReference>
<feature type="domain" description="Semialdehyde dehydrogenase NAD-binding" evidence="7">
    <location>
        <begin position="3"/>
        <end position="144"/>
    </location>
</feature>
<keyword evidence="4 5" id="KW-0560">Oxidoreductase</keyword>
<comment type="function">
    <text evidence="5">Catalyzes the NADPH-dependent reduction of N-acetyl-5-glutamyl phosphate to yield N-acetyl-L-glutamate 5-semialdehyde.</text>
</comment>
<evidence type="ECO:0000256" key="4">
    <source>
        <dbReference type="ARBA" id="ARBA00023002"/>
    </source>
</evidence>
<keyword evidence="2 5" id="KW-0028">Amino-acid biosynthesis</keyword>
<dbReference type="Pfam" id="PF01118">
    <property type="entry name" value="Semialdhyde_dh"/>
    <property type="match status" value="1"/>
</dbReference>
<comment type="similarity">
    <text evidence="5">Belongs to the NAGSA dehydrogenase family. Type 1 subfamily.</text>
</comment>
<dbReference type="CDD" id="cd23934">
    <property type="entry name" value="AGPR_1_C"/>
    <property type="match status" value="1"/>
</dbReference>
<evidence type="ECO:0000313" key="9">
    <source>
        <dbReference type="Proteomes" id="UP001314903"/>
    </source>
</evidence>
<dbReference type="InterPro" id="IPR000706">
    <property type="entry name" value="AGPR_type-1"/>
</dbReference>
<comment type="pathway">
    <text evidence="5">Amino-acid biosynthesis; L-arginine biosynthesis; N(2)-acetyl-L-ornithine from L-glutamate: step 3/4.</text>
</comment>
<feature type="active site" evidence="5 6">
    <location>
        <position position="152"/>
    </location>
</feature>
<keyword evidence="5" id="KW-0963">Cytoplasm</keyword>
<dbReference type="InterPro" id="IPR050085">
    <property type="entry name" value="AGPR"/>
</dbReference>
<dbReference type="GO" id="GO:0003942">
    <property type="term" value="F:N-acetyl-gamma-glutamyl-phosphate reductase activity"/>
    <property type="evidence" value="ECO:0007669"/>
    <property type="project" value="UniProtKB-EC"/>
</dbReference>
<dbReference type="Gene3D" id="3.40.50.720">
    <property type="entry name" value="NAD(P)-binding Rossmann-like Domain"/>
    <property type="match status" value="1"/>
</dbReference>
<keyword evidence="3 5" id="KW-0521">NADP</keyword>
<dbReference type="NCBIfam" id="TIGR01850">
    <property type="entry name" value="argC"/>
    <property type="match status" value="1"/>
</dbReference>
<gene>
    <name evidence="5" type="primary">argC</name>
    <name evidence="8" type="ORF">J2Z35_001123</name>
</gene>
<dbReference type="Proteomes" id="UP001314903">
    <property type="component" value="Unassembled WGS sequence"/>
</dbReference>
<dbReference type="InterPro" id="IPR036291">
    <property type="entry name" value="NAD(P)-bd_dom_sf"/>
</dbReference>
<comment type="caution">
    <text evidence="8">The sequence shown here is derived from an EMBL/GenBank/DDBJ whole genome shotgun (WGS) entry which is preliminary data.</text>
</comment>
<dbReference type="Pfam" id="PF22698">
    <property type="entry name" value="Semialdhyde_dhC_1"/>
    <property type="match status" value="1"/>
</dbReference>
<dbReference type="EMBL" id="JAGGLI010000010">
    <property type="protein sequence ID" value="MBP2027329.1"/>
    <property type="molecule type" value="Genomic_DNA"/>
</dbReference>
<reference evidence="8 9" key="1">
    <citation type="submission" date="2021-03" db="EMBL/GenBank/DDBJ databases">
        <title>Genomic Encyclopedia of Type Strains, Phase IV (KMG-IV): sequencing the most valuable type-strain genomes for metagenomic binning, comparative biology and taxonomic classification.</title>
        <authorList>
            <person name="Goeker M."/>
        </authorList>
    </citation>
    <scope>NUCLEOTIDE SEQUENCE [LARGE SCALE GENOMIC DNA]</scope>
    <source>
        <strain evidence="8 9">DSM 27512</strain>
    </source>
</reference>
<accession>A0ABS4KHR8</accession>
<dbReference type="PANTHER" id="PTHR32338:SF10">
    <property type="entry name" value="N-ACETYL-GAMMA-GLUTAMYL-PHOSPHATE REDUCTASE, CHLOROPLASTIC-RELATED"/>
    <property type="match status" value="1"/>
</dbReference>
<dbReference type="Gene3D" id="3.30.360.10">
    <property type="entry name" value="Dihydrodipicolinate Reductase, domain 2"/>
    <property type="match status" value="1"/>
</dbReference>
<dbReference type="InterPro" id="IPR023013">
    <property type="entry name" value="AGPR_AS"/>
</dbReference>
<dbReference type="SMART" id="SM00859">
    <property type="entry name" value="Semialdhyde_dh"/>
    <property type="match status" value="1"/>
</dbReference>
<evidence type="ECO:0000256" key="2">
    <source>
        <dbReference type="ARBA" id="ARBA00022605"/>
    </source>
</evidence>
<dbReference type="CDD" id="cd17895">
    <property type="entry name" value="AGPR_1_N"/>
    <property type="match status" value="1"/>
</dbReference>
<evidence type="ECO:0000256" key="5">
    <source>
        <dbReference type="HAMAP-Rule" id="MF_00150"/>
    </source>
</evidence>
<evidence type="ECO:0000256" key="6">
    <source>
        <dbReference type="PROSITE-ProRule" id="PRU10010"/>
    </source>
</evidence>
<protein>
    <recommendedName>
        <fullName evidence="5">N-acetyl-gamma-glutamyl-phosphate reductase</fullName>
        <shortName evidence="5">AGPR</shortName>
        <ecNumber evidence="5">1.2.1.38</ecNumber>
    </recommendedName>
    <alternativeName>
        <fullName evidence="5">N-acetyl-glutamate semialdehyde dehydrogenase</fullName>
        <shortName evidence="5">NAGSA dehydrogenase</shortName>
    </alternativeName>
</protein>
<dbReference type="SUPFAM" id="SSF51735">
    <property type="entry name" value="NAD(P)-binding Rossmann-fold domains"/>
    <property type="match status" value="1"/>
</dbReference>
<keyword evidence="1 5" id="KW-0055">Arginine biosynthesis</keyword>
<dbReference type="RefSeq" id="WP_209660328.1">
    <property type="nucleotide sequence ID" value="NZ_JAGGLI010000010.1"/>
</dbReference>
<dbReference type="EC" id="1.2.1.38" evidence="5"/>
<dbReference type="InterPro" id="IPR058924">
    <property type="entry name" value="AGPR_dimerisation_dom"/>
</dbReference>
<evidence type="ECO:0000256" key="3">
    <source>
        <dbReference type="ARBA" id="ARBA00022857"/>
    </source>
</evidence>
<proteinExistence type="inferred from homology"/>
<dbReference type="SUPFAM" id="SSF55347">
    <property type="entry name" value="Glyceraldehyde-3-phosphate dehydrogenase-like, C-terminal domain"/>
    <property type="match status" value="1"/>
</dbReference>
<sequence>MINAGILGSTGYAGAELVRLLSSHKDVNIKFLDSRTYDKEEYTNPYPHLKNKLDKVCKSINIFESELLDEVDIVFCALPHGLSQDAVKVCISKGKKIIDLSADFRIKDPSLYEKWYKTTHNAKEELKSAVYGLTEIYREKIKSSTVIANPGCYPTSILLALYPLLKENIISSKGIIADSKSGVSGAGRNIMDSNLFSQCNENIRGYSIGEHRHIPEIEQEIAAFAEEEASIQFTPHLVPLNRGILSTIYADNKKGVTQYDLEDIYGNYYKDEYFIRLFSRGELPQTKGVSGSNFCDIGLKVDERTGKIIIVSAIDNLIKGAAGQAVQNMNLLFNLKENSGLEQMPLWP</sequence>
<comment type="catalytic activity">
    <reaction evidence="5">
        <text>N-acetyl-L-glutamate 5-semialdehyde + phosphate + NADP(+) = N-acetyl-L-glutamyl 5-phosphate + NADPH + H(+)</text>
        <dbReference type="Rhea" id="RHEA:21588"/>
        <dbReference type="ChEBI" id="CHEBI:15378"/>
        <dbReference type="ChEBI" id="CHEBI:29123"/>
        <dbReference type="ChEBI" id="CHEBI:43474"/>
        <dbReference type="ChEBI" id="CHEBI:57783"/>
        <dbReference type="ChEBI" id="CHEBI:57936"/>
        <dbReference type="ChEBI" id="CHEBI:58349"/>
        <dbReference type="EC" id="1.2.1.38"/>
    </reaction>
</comment>